<keyword evidence="2" id="KW-1185">Reference proteome</keyword>
<name>A0ACB7ZXB5_9AGAM</name>
<gene>
    <name evidence="1" type="ORF">BJ138DRAFT_838594</name>
</gene>
<comment type="caution">
    <text evidence="1">The sequence shown here is derived from an EMBL/GenBank/DDBJ whole genome shotgun (WGS) entry which is preliminary data.</text>
</comment>
<accession>A0ACB7ZXB5</accession>
<protein>
    <submittedName>
        <fullName evidence="1">Uncharacterized protein</fullName>
    </submittedName>
</protein>
<sequence length="186" mass="21089">MNRCLEFTFSDLVVSGLESAQFLLMNNVVLVSQMDGHRYMNVTTTTTMQSRALIVSEIIYEIFIYLVAPHSCTVISHIYQNRALNRITEIITVTCIIVQQLFSSISNGLCHTSLTQIEIEAWRTWDHLDGTLDIVTLRLSLLFSKKRVGLKETQNFLSSPAFLRRISDVLAYSDMLNQAGFGLIYG</sequence>
<dbReference type="Proteomes" id="UP000790377">
    <property type="component" value="Unassembled WGS sequence"/>
</dbReference>
<proteinExistence type="predicted"/>
<dbReference type="EMBL" id="MU268302">
    <property type="protein sequence ID" value="KAH7904993.1"/>
    <property type="molecule type" value="Genomic_DNA"/>
</dbReference>
<evidence type="ECO:0000313" key="2">
    <source>
        <dbReference type="Proteomes" id="UP000790377"/>
    </source>
</evidence>
<evidence type="ECO:0000313" key="1">
    <source>
        <dbReference type="EMBL" id="KAH7904993.1"/>
    </source>
</evidence>
<organism evidence="1 2">
    <name type="scientific">Hygrophoropsis aurantiaca</name>
    <dbReference type="NCBI Taxonomy" id="72124"/>
    <lineage>
        <taxon>Eukaryota</taxon>
        <taxon>Fungi</taxon>
        <taxon>Dikarya</taxon>
        <taxon>Basidiomycota</taxon>
        <taxon>Agaricomycotina</taxon>
        <taxon>Agaricomycetes</taxon>
        <taxon>Agaricomycetidae</taxon>
        <taxon>Boletales</taxon>
        <taxon>Coniophorineae</taxon>
        <taxon>Hygrophoropsidaceae</taxon>
        <taxon>Hygrophoropsis</taxon>
    </lineage>
</organism>
<reference evidence="1" key="1">
    <citation type="journal article" date="2021" name="New Phytol.">
        <title>Evolutionary innovations through gain and loss of genes in the ectomycorrhizal Boletales.</title>
        <authorList>
            <person name="Wu G."/>
            <person name="Miyauchi S."/>
            <person name="Morin E."/>
            <person name="Kuo A."/>
            <person name="Drula E."/>
            <person name="Varga T."/>
            <person name="Kohler A."/>
            <person name="Feng B."/>
            <person name="Cao Y."/>
            <person name="Lipzen A."/>
            <person name="Daum C."/>
            <person name="Hundley H."/>
            <person name="Pangilinan J."/>
            <person name="Johnson J."/>
            <person name="Barry K."/>
            <person name="LaButti K."/>
            <person name="Ng V."/>
            <person name="Ahrendt S."/>
            <person name="Min B."/>
            <person name="Choi I.G."/>
            <person name="Park H."/>
            <person name="Plett J.M."/>
            <person name="Magnuson J."/>
            <person name="Spatafora J.W."/>
            <person name="Nagy L.G."/>
            <person name="Henrissat B."/>
            <person name="Grigoriev I.V."/>
            <person name="Yang Z.L."/>
            <person name="Xu J."/>
            <person name="Martin F.M."/>
        </authorList>
    </citation>
    <scope>NUCLEOTIDE SEQUENCE</scope>
    <source>
        <strain evidence="1">ATCC 28755</strain>
    </source>
</reference>